<evidence type="ECO:0000313" key="16">
    <source>
        <dbReference type="Proteomes" id="UP000265768"/>
    </source>
</evidence>
<name>A0A3A4B209_9ACTN</name>
<dbReference type="GO" id="GO:0006783">
    <property type="term" value="P:heme biosynthetic process"/>
    <property type="evidence" value="ECO:0007669"/>
    <property type="project" value="UniProtKB-UniRule"/>
</dbReference>
<dbReference type="SUPFAM" id="SSF54373">
    <property type="entry name" value="FAD-linked reductases, C-terminal domain"/>
    <property type="match status" value="1"/>
</dbReference>
<dbReference type="InterPro" id="IPR050464">
    <property type="entry name" value="Zeta_carotene_desat/Oxidored"/>
</dbReference>
<keyword evidence="8 12" id="KW-0285">Flavoprotein</keyword>
<evidence type="ECO:0000256" key="4">
    <source>
        <dbReference type="ARBA" id="ARBA00004744"/>
    </source>
</evidence>
<keyword evidence="10 12" id="KW-0560">Oxidoreductase</keyword>
<dbReference type="PANTHER" id="PTHR42923:SF3">
    <property type="entry name" value="PROTOPORPHYRINOGEN OXIDASE"/>
    <property type="match status" value="1"/>
</dbReference>
<gene>
    <name evidence="15" type="primary">hemG</name>
    <name evidence="15" type="ORF">D5H75_06980</name>
</gene>
<dbReference type="GO" id="GO:0004729">
    <property type="term" value="F:oxygen-dependent protoporphyrinogen oxidase activity"/>
    <property type="evidence" value="ECO:0007669"/>
    <property type="project" value="UniProtKB-UniRule"/>
</dbReference>
<protein>
    <recommendedName>
        <fullName evidence="7 12">Coproporphyrinogen III oxidase</fullName>
        <ecNumber evidence="6 12">1.3.3.15</ecNumber>
    </recommendedName>
</protein>
<evidence type="ECO:0000256" key="7">
    <source>
        <dbReference type="ARBA" id="ARBA00019046"/>
    </source>
</evidence>
<dbReference type="GO" id="GO:0005737">
    <property type="term" value="C:cytoplasm"/>
    <property type="evidence" value="ECO:0007669"/>
    <property type="project" value="UniProtKB-SubCell"/>
</dbReference>
<organism evidence="15 16">
    <name type="scientific">Bailinhaonella thermotolerans</name>
    <dbReference type="NCBI Taxonomy" id="1070861"/>
    <lineage>
        <taxon>Bacteria</taxon>
        <taxon>Bacillati</taxon>
        <taxon>Actinomycetota</taxon>
        <taxon>Actinomycetes</taxon>
        <taxon>Streptosporangiales</taxon>
        <taxon>Streptosporangiaceae</taxon>
        <taxon>Bailinhaonella</taxon>
    </lineage>
</organism>
<dbReference type="NCBIfam" id="TIGR00562">
    <property type="entry name" value="proto_IX_ox"/>
    <property type="match status" value="1"/>
</dbReference>
<sequence>MGPGQGERDVSAPPYHVVVVGGGIAGLAAAWYLGRDGGGRVRVSVLDGAPRVGGKLSVSEVAGVPVDEGAESMLARRPEGRDLARAAGLGDRLRDPGTLAAGVWSRGELRPMPEGSVMGVPADLAALARSGVLSPAGLARVPLDRVLPATPVTSDVPVAAYIRARLGPEVVERLVEPMLGGVYAGRAEDLSLDATMPRLAAAARTHRSLLEAAQEIRDETPRDAGPVFTALDGGMGTLPPAVAALSGADVRTGAMVRELRRTPTGWRLTVGPTRSPEVVEADAVILAVPAAPASRLLAEDVPGAAAELARIEYSSMAIVTLAYPRAAFPGTLDRSGYLVPPVERRTVKAVTFTTAKWPHLREYDRDLVVVRCSIGRLGEERALQRDDAELVAAAMAELAETSGVRGLPRGTRVTRWGGALPQYAVGHLDRVARIRAAVAAQPGLAVCGAAYDGVGIPACVATARTAAGRVLDHLDPGGEWRHDGRQPQAQGA</sequence>
<dbReference type="PANTHER" id="PTHR42923">
    <property type="entry name" value="PROTOPORPHYRINOGEN OXIDASE"/>
    <property type="match status" value="1"/>
</dbReference>
<evidence type="ECO:0000256" key="8">
    <source>
        <dbReference type="ARBA" id="ARBA00022630"/>
    </source>
</evidence>
<dbReference type="Pfam" id="PF01593">
    <property type="entry name" value="Amino_oxidase"/>
    <property type="match status" value="1"/>
</dbReference>
<dbReference type="SUPFAM" id="SSF51905">
    <property type="entry name" value="FAD/NAD(P)-binding domain"/>
    <property type="match status" value="1"/>
</dbReference>
<dbReference type="Gene3D" id="3.50.50.60">
    <property type="entry name" value="FAD/NAD(P)-binding domain"/>
    <property type="match status" value="1"/>
</dbReference>
<comment type="caution">
    <text evidence="15">The sequence shown here is derived from an EMBL/GenBank/DDBJ whole genome shotgun (WGS) entry which is preliminary data.</text>
</comment>
<dbReference type="EMBL" id="QZEY01000002">
    <property type="protein sequence ID" value="RJL34208.1"/>
    <property type="molecule type" value="Genomic_DNA"/>
</dbReference>
<keyword evidence="13" id="KW-1133">Transmembrane helix</keyword>
<comment type="catalytic activity">
    <reaction evidence="1">
        <text>coproporphyrinogen III + 3 O2 = coproporphyrin III + 3 H2O2</text>
        <dbReference type="Rhea" id="RHEA:43436"/>
        <dbReference type="ChEBI" id="CHEBI:15379"/>
        <dbReference type="ChEBI" id="CHEBI:16240"/>
        <dbReference type="ChEBI" id="CHEBI:57309"/>
        <dbReference type="ChEBI" id="CHEBI:131725"/>
        <dbReference type="EC" id="1.3.3.15"/>
    </reaction>
    <physiologicalReaction direction="left-to-right" evidence="1">
        <dbReference type="Rhea" id="RHEA:43437"/>
    </physiologicalReaction>
</comment>
<dbReference type="Gene3D" id="1.10.3110.10">
    <property type="entry name" value="protoporphyrinogen ix oxidase, domain 3"/>
    <property type="match status" value="1"/>
</dbReference>
<evidence type="ECO:0000256" key="11">
    <source>
        <dbReference type="ARBA" id="ARBA00023133"/>
    </source>
</evidence>
<keyword evidence="12" id="KW-0963">Cytoplasm</keyword>
<feature type="transmembrane region" description="Helical" evidence="13">
    <location>
        <begin position="15"/>
        <end position="34"/>
    </location>
</feature>
<dbReference type="OrthoDB" id="4496419at2"/>
<comment type="pathway">
    <text evidence="4 12">Porphyrin-containing compound metabolism; protoheme biosynthesis.</text>
</comment>
<evidence type="ECO:0000256" key="3">
    <source>
        <dbReference type="ARBA" id="ARBA00002185"/>
    </source>
</evidence>
<dbReference type="InterPro" id="IPR004572">
    <property type="entry name" value="Protoporphyrinogen_oxidase"/>
</dbReference>
<proteinExistence type="inferred from homology"/>
<reference evidence="15 16" key="1">
    <citation type="submission" date="2018-09" db="EMBL/GenBank/DDBJ databases">
        <title>YIM 75507 draft genome.</title>
        <authorList>
            <person name="Tang S."/>
            <person name="Feng Y."/>
        </authorList>
    </citation>
    <scope>NUCLEOTIDE SEQUENCE [LARGE SCALE GENOMIC DNA]</scope>
    <source>
        <strain evidence="15 16">YIM 75507</strain>
    </source>
</reference>
<evidence type="ECO:0000256" key="10">
    <source>
        <dbReference type="ARBA" id="ARBA00023002"/>
    </source>
</evidence>
<comment type="similarity">
    <text evidence="5 12">Belongs to the protoporphyrinogen/coproporphyrinogen oxidase family. Coproporphyrinogen III oxidase subfamily.</text>
</comment>
<dbReference type="RefSeq" id="WP_119925508.1">
    <property type="nucleotide sequence ID" value="NZ_QZEY01000002.1"/>
</dbReference>
<keyword evidence="13" id="KW-0472">Membrane</keyword>
<keyword evidence="13" id="KW-0812">Transmembrane</keyword>
<evidence type="ECO:0000256" key="5">
    <source>
        <dbReference type="ARBA" id="ARBA00008310"/>
    </source>
</evidence>
<evidence type="ECO:0000313" key="15">
    <source>
        <dbReference type="EMBL" id="RJL34208.1"/>
    </source>
</evidence>
<dbReference type="InterPro" id="IPR002937">
    <property type="entry name" value="Amino_oxidase"/>
</dbReference>
<dbReference type="Gene3D" id="3.90.660.20">
    <property type="entry name" value="Protoporphyrinogen oxidase, mitochondrial, domain 2"/>
    <property type="match status" value="1"/>
</dbReference>
<comment type="subcellular location">
    <subcellularLocation>
        <location evidence="12">Cytoplasm</location>
    </subcellularLocation>
</comment>
<dbReference type="EC" id="1.3.3.15" evidence="6 12"/>
<keyword evidence="11 12" id="KW-0350">Heme biosynthesis</keyword>
<dbReference type="Proteomes" id="UP000265768">
    <property type="component" value="Unassembled WGS sequence"/>
</dbReference>
<comment type="cofactor">
    <cofactor evidence="2 12">
        <name>FAD</name>
        <dbReference type="ChEBI" id="CHEBI:57692"/>
    </cofactor>
</comment>
<evidence type="ECO:0000259" key="14">
    <source>
        <dbReference type="Pfam" id="PF01593"/>
    </source>
</evidence>
<dbReference type="UniPathway" id="UPA00252"/>
<evidence type="ECO:0000256" key="12">
    <source>
        <dbReference type="RuleBase" id="RU364052"/>
    </source>
</evidence>
<evidence type="ECO:0000256" key="2">
    <source>
        <dbReference type="ARBA" id="ARBA00001974"/>
    </source>
</evidence>
<comment type="function">
    <text evidence="3 12">Involved in coproporphyrin-dependent heme b biosynthesis. Catalyzes the oxidation of coproporphyrinogen III to coproporphyrin III.</text>
</comment>
<evidence type="ECO:0000256" key="13">
    <source>
        <dbReference type="SAM" id="Phobius"/>
    </source>
</evidence>
<dbReference type="InterPro" id="IPR036188">
    <property type="entry name" value="FAD/NAD-bd_sf"/>
</dbReference>
<keyword evidence="16" id="KW-1185">Reference proteome</keyword>
<feature type="domain" description="Amine oxidase" evidence="14">
    <location>
        <begin position="24"/>
        <end position="471"/>
    </location>
</feature>
<dbReference type="AlphaFoldDB" id="A0A3A4B209"/>
<evidence type="ECO:0000256" key="6">
    <source>
        <dbReference type="ARBA" id="ARBA00012402"/>
    </source>
</evidence>
<keyword evidence="9 12" id="KW-0274">FAD</keyword>
<evidence type="ECO:0000256" key="1">
    <source>
        <dbReference type="ARBA" id="ARBA00001755"/>
    </source>
</evidence>
<accession>A0A3A4B209</accession>
<evidence type="ECO:0000256" key="9">
    <source>
        <dbReference type="ARBA" id="ARBA00022827"/>
    </source>
</evidence>